<organism evidence="2 3">
    <name type="scientific">Marinobacter salexigens</name>
    <dbReference type="NCBI Taxonomy" id="1925763"/>
    <lineage>
        <taxon>Bacteria</taxon>
        <taxon>Pseudomonadati</taxon>
        <taxon>Pseudomonadota</taxon>
        <taxon>Gammaproteobacteria</taxon>
        <taxon>Pseudomonadales</taxon>
        <taxon>Marinobacteraceae</taxon>
        <taxon>Marinobacter</taxon>
    </lineage>
</organism>
<evidence type="ECO:0000256" key="1">
    <source>
        <dbReference type="SAM" id="MobiDB-lite"/>
    </source>
</evidence>
<reference evidence="2 3" key="1">
    <citation type="submission" date="2021-05" db="EMBL/GenBank/DDBJ databases">
        <title>Draft genomes of bacteria isolated from model marine particles.</title>
        <authorList>
            <person name="Datta M.S."/>
            <person name="Schwartzman J.A."/>
            <person name="Enke T.N."/>
            <person name="Saavedra J."/>
            <person name="Cermak N."/>
            <person name="Cordero O.X."/>
        </authorList>
    </citation>
    <scope>NUCLEOTIDE SEQUENCE [LARGE SCALE GENOMIC DNA]</scope>
    <source>
        <strain evidence="2 3">D2M19</strain>
    </source>
</reference>
<dbReference type="RefSeq" id="WP_216008791.1">
    <property type="nucleotide sequence ID" value="NZ_JAHKPV010000019.1"/>
</dbReference>
<proteinExistence type="predicted"/>
<sequence>MKPVVTLIIACLFLLTGCQSLSDSSPESAAGNENRSSKAEAADRNTVLLSAQHCLSEYLQEQGRVHHGPCLKIITVNGDTPQVRQDGFIALPVATSMTLGISCVYRHADGSPIPVTMETADFSISAQTFTKPGNRWYLHAHKQARQVIGCEPTLSRSTKPTQATD</sequence>
<evidence type="ECO:0000313" key="2">
    <source>
        <dbReference type="EMBL" id="MBU2874993.1"/>
    </source>
</evidence>
<comment type="caution">
    <text evidence="2">The sequence shown here is derived from an EMBL/GenBank/DDBJ whole genome shotgun (WGS) entry which is preliminary data.</text>
</comment>
<keyword evidence="3" id="KW-1185">Reference proteome</keyword>
<gene>
    <name evidence="2" type="ORF">KO508_13370</name>
</gene>
<evidence type="ECO:0000313" key="3">
    <source>
        <dbReference type="Proteomes" id="UP000753376"/>
    </source>
</evidence>
<name>A0ABS6AA46_9GAMM</name>
<dbReference type="Proteomes" id="UP000753376">
    <property type="component" value="Unassembled WGS sequence"/>
</dbReference>
<dbReference type="PROSITE" id="PS51257">
    <property type="entry name" value="PROKAR_LIPOPROTEIN"/>
    <property type="match status" value="1"/>
</dbReference>
<feature type="region of interest" description="Disordered" evidence="1">
    <location>
        <begin position="21"/>
        <end position="41"/>
    </location>
</feature>
<dbReference type="EMBL" id="JAHKPV010000019">
    <property type="protein sequence ID" value="MBU2874993.1"/>
    <property type="molecule type" value="Genomic_DNA"/>
</dbReference>
<accession>A0ABS6AA46</accession>
<protein>
    <recommendedName>
        <fullName evidence="4">Lipoprotein</fullName>
    </recommendedName>
</protein>
<feature type="compositionally biased region" description="Polar residues" evidence="1">
    <location>
        <begin position="21"/>
        <end position="34"/>
    </location>
</feature>
<evidence type="ECO:0008006" key="4">
    <source>
        <dbReference type="Google" id="ProtNLM"/>
    </source>
</evidence>